<dbReference type="EMBL" id="JBAWSY010000024">
    <property type="protein sequence ID" value="MEI4771667.1"/>
    <property type="molecule type" value="Genomic_DNA"/>
</dbReference>
<reference evidence="1 2" key="1">
    <citation type="submission" date="2024-01" db="EMBL/GenBank/DDBJ databases">
        <title>Seven novel Bacillus-like species.</title>
        <authorList>
            <person name="Liu G."/>
        </authorList>
    </citation>
    <scope>NUCLEOTIDE SEQUENCE [LARGE SCALE GENOMIC DNA]</scope>
    <source>
        <strain evidence="1 2">FJAT-51614</strain>
    </source>
</reference>
<evidence type="ECO:0000313" key="2">
    <source>
        <dbReference type="Proteomes" id="UP001364890"/>
    </source>
</evidence>
<dbReference type="RefSeq" id="WP_336499212.1">
    <property type="nucleotide sequence ID" value="NZ_JBAWSY010000024.1"/>
</dbReference>
<dbReference type="Pfam" id="PF07485">
    <property type="entry name" value="DUF1529"/>
    <property type="match status" value="1"/>
</dbReference>
<keyword evidence="2" id="KW-1185">Reference proteome</keyword>
<sequence>MQDLLSICNQFVQIVNGKANMKNGLCSVELERNFPLTIQNHQSRSALPAGITFESLDYEGITLNFSEVVILREELSSFIMSTRKK</sequence>
<dbReference type="Proteomes" id="UP001364890">
    <property type="component" value="Unassembled WGS sequence"/>
</dbReference>
<comment type="caution">
    <text evidence="1">The sequence shown here is derived from an EMBL/GenBank/DDBJ whole genome shotgun (WGS) entry which is preliminary data.</text>
</comment>
<name>A0ABU8F9J2_9BACI</name>
<organism evidence="1 2">
    <name type="scientific">Psychrobacillus mangrovi</name>
    <dbReference type="NCBI Taxonomy" id="3117745"/>
    <lineage>
        <taxon>Bacteria</taxon>
        <taxon>Bacillati</taxon>
        <taxon>Bacillota</taxon>
        <taxon>Bacilli</taxon>
        <taxon>Bacillales</taxon>
        <taxon>Bacillaceae</taxon>
        <taxon>Psychrobacillus</taxon>
    </lineage>
</organism>
<dbReference type="InterPro" id="IPR011094">
    <property type="entry name" value="Uncharacterised_LppY/LpqO"/>
</dbReference>
<accession>A0ABU8F9J2</accession>
<proteinExistence type="predicted"/>
<evidence type="ECO:0000313" key="1">
    <source>
        <dbReference type="EMBL" id="MEI4771667.1"/>
    </source>
</evidence>
<gene>
    <name evidence="1" type="ORF">WAX74_18765</name>
</gene>
<protein>
    <submittedName>
        <fullName evidence="1">DUF1259 domain-containing protein</fullName>
    </submittedName>
</protein>